<proteinExistence type="predicted"/>
<reference evidence="2 3" key="1">
    <citation type="journal article" date="2023" name="G3 (Bethesda)">
        <title>A chromosome-length genome assembly and annotation of blackberry (Rubus argutus, cv. 'Hillquist').</title>
        <authorList>
            <person name="Bruna T."/>
            <person name="Aryal R."/>
            <person name="Dudchenko O."/>
            <person name="Sargent D.J."/>
            <person name="Mead D."/>
            <person name="Buti M."/>
            <person name="Cavallini A."/>
            <person name="Hytonen T."/>
            <person name="Andres J."/>
            <person name="Pham M."/>
            <person name="Weisz D."/>
            <person name="Mascagni F."/>
            <person name="Usai G."/>
            <person name="Natali L."/>
            <person name="Bassil N."/>
            <person name="Fernandez G.E."/>
            <person name="Lomsadze A."/>
            <person name="Armour M."/>
            <person name="Olukolu B."/>
            <person name="Poorten T."/>
            <person name="Britton C."/>
            <person name="Davik J."/>
            <person name="Ashrafi H."/>
            <person name="Aiden E.L."/>
            <person name="Borodovsky M."/>
            <person name="Worthington M."/>
        </authorList>
    </citation>
    <scope>NUCLEOTIDE SEQUENCE [LARGE SCALE GENOMIC DNA]</scope>
    <source>
        <strain evidence="2">PI 553951</strain>
    </source>
</reference>
<comment type="caution">
    <text evidence="2">The sequence shown here is derived from an EMBL/GenBank/DDBJ whole genome shotgun (WGS) entry which is preliminary data.</text>
</comment>
<evidence type="ECO:0000256" key="1">
    <source>
        <dbReference type="SAM" id="MobiDB-lite"/>
    </source>
</evidence>
<sequence length="84" mass="8557">MLKVAATAEQGEGGANDDSGGLGTTAQEASIGSGLGADKSWRLSWTLHGYGGVCGNGKGTGRLGFIDGDDWVRRRTGEVGADWS</sequence>
<dbReference type="AlphaFoldDB" id="A0AAW1VKH1"/>
<dbReference type="Proteomes" id="UP001457282">
    <property type="component" value="Unassembled WGS sequence"/>
</dbReference>
<gene>
    <name evidence="2" type="ORF">M0R45_000531</name>
</gene>
<accession>A0AAW1VKH1</accession>
<keyword evidence="3" id="KW-1185">Reference proteome</keyword>
<evidence type="ECO:0000313" key="3">
    <source>
        <dbReference type="Proteomes" id="UP001457282"/>
    </source>
</evidence>
<evidence type="ECO:0000313" key="2">
    <source>
        <dbReference type="EMBL" id="KAK9904639.1"/>
    </source>
</evidence>
<organism evidence="2 3">
    <name type="scientific">Rubus argutus</name>
    <name type="common">Southern blackberry</name>
    <dbReference type="NCBI Taxonomy" id="59490"/>
    <lineage>
        <taxon>Eukaryota</taxon>
        <taxon>Viridiplantae</taxon>
        <taxon>Streptophyta</taxon>
        <taxon>Embryophyta</taxon>
        <taxon>Tracheophyta</taxon>
        <taxon>Spermatophyta</taxon>
        <taxon>Magnoliopsida</taxon>
        <taxon>eudicotyledons</taxon>
        <taxon>Gunneridae</taxon>
        <taxon>Pentapetalae</taxon>
        <taxon>rosids</taxon>
        <taxon>fabids</taxon>
        <taxon>Rosales</taxon>
        <taxon>Rosaceae</taxon>
        <taxon>Rosoideae</taxon>
        <taxon>Rosoideae incertae sedis</taxon>
        <taxon>Rubus</taxon>
    </lineage>
</organism>
<name>A0AAW1VKH1_RUBAR</name>
<dbReference type="EMBL" id="JBEDUW010000180">
    <property type="protein sequence ID" value="KAK9904639.1"/>
    <property type="molecule type" value="Genomic_DNA"/>
</dbReference>
<feature type="region of interest" description="Disordered" evidence="1">
    <location>
        <begin position="1"/>
        <end position="29"/>
    </location>
</feature>
<protein>
    <submittedName>
        <fullName evidence="2">Uncharacterized protein</fullName>
    </submittedName>
</protein>